<dbReference type="OrthoDB" id="1600564at2759"/>
<dbReference type="InParanoid" id="A0A1Q3BY09"/>
<dbReference type="InterPro" id="IPR051058">
    <property type="entry name" value="GDSL_Est/Lipase"/>
</dbReference>
<protein>
    <submittedName>
        <fullName evidence="5">Lipase_GDSL domain-containing protein</fullName>
    </submittedName>
</protein>
<dbReference type="InterPro" id="IPR036514">
    <property type="entry name" value="SGNH_hydro_sf"/>
</dbReference>
<dbReference type="EMBL" id="BDDD01001053">
    <property type="protein sequence ID" value="GAV72904.1"/>
    <property type="molecule type" value="Genomic_DNA"/>
</dbReference>
<sequence length="365" mass="40740">MAHHHFLKNLFFFFLLTHLNIFSFNLSKAQMVPAVYVFGDSLVDVGNNNYLPISITKADFPHNGIDFPNRIPTGRFSNGKNTADFLAEKVGLPTSPPYLSRILGNNEGSFLTGVNFASGGAGIFNGTDEKYQQSIPLTQQVEYYSMVHEELIQQMGYSDVQNHSSKSLFVIVIGSNDIFDYFGSSDLRKKSNPQQYVDLMAITLQGPIKQLYNTGARKFVVAGLAQIGCSPTQRVKNQTGKCNEEINYWSRKYNQGLKTIMQDLKSELNGMSYSYFDTFSVMQNAIQNPASYGLTEIKSACCGLGTLMAMVPCLPIATYCSNRGDHLFWDPYHPTEATARFFVDAIFDGPLNYTSPMNVRQLIAV</sequence>
<reference evidence="6" key="1">
    <citation type="submission" date="2016-04" db="EMBL/GenBank/DDBJ databases">
        <title>Cephalotus genome sequencing.</title>
        <authorList>
            <person name="Fukushima K."/>
            <person name="Hasebe M."/>
            <person name="Fang X."/>
        </authorList>
    </citation>
    <scope>NUCLEOTIDE SEQUENCE [LARGE SCALE GENOMIC DNA]</scope>
    <source>
        <strain evidence="6">cv. St1</strain>
    </source>
</reference>
<dbReference type="InterPro" id="IPR001087">
    <property type="entry name" value="GDSL"/>
</dbReference>
<evidence type="ECO:0000313" key="6">
    <source>
        <dbReference type="Proteomes" id="UP000187406"/>
    </source>
</evidence>
<evidence type="ECO:0000256" key="3">
    <source>
        <dbReference type="ARBA" id="ARBA00022963"/>
    </source>
</evidence>
<dbReference type="GO" id="GO:0016788">
    <property type="term" value="F:hydrolase activity, acting on ester bonds"/>
    <property type="evidence" value="ECO:0007669"/>
    <property type="project" value="InterPro"/>
</dbReference>
<gene>
    <name evidence="5" type="ORF">CFOL_v3_16392</name>
</gene>
<organism evidence="5 6">
    <name type="scientific">Cephalotus follicularis</name>
    <name type="common">Albany pitcher plant</name>
    <dbReference type="NCBI Taxonomy" id="3775"/>
    <lineage>
        <taxon>Eukaryota</taxon>
        <taxon>Viridiplantae</taxon>
        <taxon>Streptophyta</taxon>
        <taxon>Embryophyta</taxon>
        <taxon>Tracheophyta</taxon>
        <taxon>Spermatophyta</taxon>
        <taxon>Magnoliopsida</taxon>
        <taxon>eudicotyledons</taxon>
        <taxon>Gunneridae</taxon>
        <taxon>Pentapetalae</taxon>
        <taxon>rosids</taxon>
        <taxon>fabids</taxon>
        <taxon>Oxalidales</taxon>
        <taxon>Cephalotaceae</taxon>
        <taxon>Cephalotus</taxon>
    </lineage>
</organism>
<evidence type="ECO:0000256" key="1">
    <source>
        <dbReference type="ARBA" id="ARBA00008668"/>
    </source>
</evidence>
<dbReference type="GO" id="GO:0016042">
    <property type="term" value="P:lipid catabolic process"/>
    <property type="evidence" value="ECO:0007669"/>
    <property type="project" value="UniProtKB-KW"/>
</dbReference>
<comment type="caution">
    <text evidence="5">The sequence shown here is derived from an EMBL/GenBank/DDBJ whole genome shotgun (WGS) entry which is preliminary data.</text>
</comment>
<keyword evidence="4" id="KW-0732">Signal</keyword>
<dbReference type="Proteomes" id="UP000187406">
    <property type="component" value="Unassembled WGS sequence"/>
</dbReference>
<proteinExistence type="inferred from homology"/>
<feature type="signal peptide" evidence="4">
    <location>
        <begin position="1"/>
        <end position="29"/>
    </location>
</feature>
<feature type="chain" id="PRO_5013021299" evidence="4">
    <location>
        <begin position="30"/>
        <end position="365"/>
    </location>
</feature>
<keyword evidence="3" id="KW-0443">Lipid metabolism</keyword>
<comment type="similarity">
    <text evidence="1">Belongs to the 'GDSL' lipolytic enzyme family.</text>
</comment>
<dbReference type="PANTHER" id="PTHR45648">
    <property type="entry name" value="GDSL LIPASE/ACYLHYDROLASE FAMILY PROTEIN (AFU_ORTHOLOGUE AFUA_4G14700)"/>
    <property type="match status" value="1"/>
</dbReference>
<accession>A0A1Q3BY09</accession>
<dbReference type="AlphaFoldDB" id="A0A1Q3BY09"/>
<name>A0A1Q3BY09_CEPFO</name>
<evidence type="ECO:0000256" key="2">
    <source>
        <dbReference type="ARBA" id="ARBA00022801"/>
    </source>
</evidence>
<dbReference type="CDD" id="cd01837">
    <property type="entry name" value="SGNH_plant_lipase_like"/>
    <property type="match status" value="1"/>
</dbReference>
<dbReference type="InterPro" id="IPR035669">
    <property type="entry name" value="SGNH_plant_lipase-like"/>
</dbReference>
<dbReference type="PANTHER" id="PTHR45648:SF106">
    <property type="entry name" value="ANTHER-SPECIFIC PROLINE-RICH PROTEIN APG"/>
    <property type="match status" value="1"/>
</dbReference>
<keyword evidence="6" id="KW-1185">Reference proteome</keyword>
<dbReference type="Gene3D" id="3.40.50.1110">
    <property type="entry name" value="SGNH hydrolase"/>
    <property type="match status" value="1"/>
</dbReference>
<keyword evidence="3" id="KW-0442">Lipid degradation</keyword>
<dbReference type="SUPFAM" id="SSF52266">
    <property type="entry name" value="SGNH hydrolase"/>
    <property type="match status" value="1"/>
</dbReference>
<evidence type="ECO:0000256" key="4">
    <source>
        <dbReference type="SAM" id="SignalP"/>
    </source>
</evidence>
<dbReference type="Pfam" id="PF00657">
    <property type="entry name" value="Lipase_GDSL"/>
    <property type="match status" value="1"/>
</dbReference>
<evidence type="ECO:0000313" key="5">
    <source>
        <dbReference type="EMBL" id="GAV72904.1"/>
    </source>
</evidence>
<dbReference type="FunCoup" id="A0A1Q3BY09">
    <property type="interactions" value="56"/>
</dbReference>
<keyword evidence="2" id="KW-0378">Hydrolase</keyword>